<keyword evidence="1" id="KW-0812">Transmembrane</keyword>
<evidence type="ECO:0000313" key="3">
    <source>
        <dbReference type="Proteomes" id="UP001500791"/>
    </source>
</evidence>
<evidence type="ECO:0000313" key="2">
    <source>
        <dbReference type="EMBL" id="GAA0386966.1"/>
    </source>
</evidence>
<gene>
    <name evidence="2" type="ORF">GCM10009093_12240</name>
</gene>
<feature type="transmembrane region" description="Helical" evidence="1">
    <location>
        <begin position="61"/>
        <end position="83"/>
    </location>
</feature>
<keyword evidence="1" id="KW-1133">Transmembrane helix</keyword>
<feature type="transmembrane region" description="Helical" evidence="1">
    <location>
        <begin position="151"/>
        <end position="172"/>
    </location>
</feature>
<proteinExistence type="predicted"/>
<comment type="caution">
    <text evidence="2">The sequence shown here is derived from an EMBL/GenBank/DDBJ whole genome shotgun (WGS) entry which is preliminary data.</text>
</comment>
<name>A0ABN0Y8F7_9CAUL</name>
<accession>A0ABN0Y8F7</accession>
<reference evidence="2 3" key="1">
    <citation type="journal article" date="2019" name="Int. J. Syst. Evol. Microbiol.">
        <title>The Global Catalogue of Microorganisms (GCM) 10K type strain sequencing project: providing services to taxonomists for standard genome sequencing and annotation.</title>
        <authorList>
            <consortium name="The Broad Institute Genomics Platform"/>
            <consortium name="The Broad Institute Genome Sequencing Center for Infectious Disease"/>
            <person name="Wu L."/>
            <person name="Ma J."/>
        </authorList>
    </citation>
    <scope>NUCLEOTIDE SEQUENCE [LARGE SCALE GENOMIC DNA]</scope>
    <source>
        <strain evidence="2 3">JCM 13476</strain>
    </source>
</reference>
<dbReference type="RefSeq" id="WP_167179352.1">
    <property type="nucleotide sequence ID" value="NZ_BAAAEJ010000004.1"/>
</dbReference>
<evidence type="ECO:0000256" key="1">
    <source>
        <dbReference type="SAM" id="Phobius"/>
    </source>
</evidence>
<dbReference type="EMBL" id="BAAAEJ010000004">
    <property type="protein sequence ID" value="GAA0386966.1"/>
    <property type="molecule type" value="Genomic_DNA"/>
</dbReference>
<organism evidence="2 3">
    <name type="scientific">Brevundimonas terrae</name>
    <dbReference type="NCBI Taxonomy" id="363631"/>
    <lineage>
        <taxon>Bacteria</taxon>
        <taxon>Pseudomonadati</taxon>
        <taxon>Pseudomonadota</taxon>
        <taxon>Alphaproteobacteria</taxon>
        <taxon>Caulobacterales</taxon>
        <taxon>Caulobacteraceae</taxon>
        <taxon>Brevundimonas</taxon>
    </lineage>
</organism>
<dbReference type="Proteomes" id="UP001500791">
    <property type="component" value="Unassembled WGS sequence"/>
</dbReference>
<protein>
    <submittedName>
        <fullName evidence="2">Uncharacterized protein</fullName>
    </submittedName>
</protein>
<feature type="transmembrane region" description="Helical" evidence="1">
    <location>
        <begin position="31"/>
        <end position="55"/>
    </location>
</feature>
<feature type="transmembrane region" description="Helical" evidence="1">
    <location>
        <begin position="121"/>
        <end position="145"/>
    </location>
</feature>
<keyword evidence="3" id="KW-1185">Reference proteome</keyword>
<sequence>MTNTLDADKAKAVFEQHFTQYRMLNEQLNRIPPFAVTLTGGFWYIAVVVASYGSLTDELESLARCLVMTFAGLCNVMLVLIAIRVRDVMRAYEASLKTYAGTAWPDTTRGRVPLLGDYSMIAMYCTLILVGALLSFIAAIIIFWPQTNYPWCWYALGLIVTVVCMIVGYVLLPKLGRK</sequence>
<keyword evidence="1" id="KW-0472">Membrane</keyword>